<feature type="non-terminal residue" evidence="1">
    <location>
        <position position="87"/>
    </location>
</feature>
<comment type="caution">
    <text evidence="1">The sequence shown here is derived from an EMBL/GenBank/DDBJ whole genome shotgun (WGS) entry which is preliminary data.</text>
</comment>
<dbReference type="EMBL" id="ANIY01001486">
    <property type="protein sequence ID" value="ETP46563.1"/>
    <property type="molecule type" value="Genomic_DNA"/>
</dbReference>
<sequence length="87" mass="10361">MSHLYNRTELKQVEKNGLLRQIWNMTKVDTCYVKFSHLNAKIEKQYQYIMHAVDLALVQTVLFGDEFISVEVRKVDDDPFEKKCEYS</sequence>
<protein>
    <submittedName>
        <fullName evidence="1">Uncharacterized protein</fullName>
    </submittedName>
</protein>
<gene>
    <name evidence="1" type="ORF">F442_07222</name>
</gene>
<name>W2ZGX3_PHYNI</name>
<proteinExistence type="predicted"/>
<evidence type="ECO:0000313" key="2">
    <source>
        <dbReference type="Proteomes" id="UP000018948"/>
    </source>
</evidence>
<accession>W2ZGX3</accession>
<dbReference type="Proteomes" id="UP000018948">
    <property type="component" value="Unassembled WGS sequence"/>
</dbReference>
<dbReference type="AlphaFoldDB" id="W2ZGX3"/>
<organism evidence="1 2">
    <name type="scientific">Phytophthora nicotianae P10297</name>
    <dbReference type="NCBI Taxonomy" id="1317064"/>
    <lineage>
        <taxon>Eukaryota</taxon>
        <taxon>Sar</taxon>
        <taxon>Stramenopiles</taxon>
        <taxon>Oomycota</taxon>
        <taxon>Peronosporomycetes</taxon>
        <taxon>Peronosporales</taxon>
        <taxon>Peronosporaceae</taxon>
        <taxon>Phytophthora</taxon>
    </lineage>
</organism>
<evidence type="ECO:0000313" key="1">
    <source>
        <dbReference type="EMBL" id="ETP46563.1"/>
    </source>
</evidence>
<reference evidence="1 2" key="1">
    <citation type="submission" date="2013-11" db="EMBL/GenBank/DDBJ databases">
        <title>The Genome Sequence of Phytophthora parasitica P10297.</title>
        <authorList>
            <consortium name="The Broad Institute Genomics Platform"/>
            <person name="Russ C."/>
            <person name="Tyler B."/>
            <person name="Panabieres F."/>
            <person name="Shan W."/>
            <person name="Tripathy S."/>
            <person name="Grunwald N."/>
            <person name="Machado M."/>
            <person name="Johnson C.S."/>
            <person name="Walker B."/>
            <person name="Young S.K."/>
            <person name="Zeng Q."/>
            <person name="Gargeya S."/>
            <person name="Fitzgerald M."/>
            <person name="Haas B."/>
            <person name="Abouelleil A."/>
            <person name="Allen A.W."/>
            <person name="Alvarado L."/>
            <person name="Arachchi H.M."/>
            <person name="Berlin A.M."/>
            <person name="Chapman S.B."/>
            <person name="Gainer-Dewar J."/>
            <person name="Goldberg J."/>
            <person name="Griggs A."/>
            <person name="Gujja S."/>
            <person name="Hansen M."/>
            <person name="Howarth C."/>
            <person name="Imamovic A."/>
            <person name="Ireland A."/>
            <person name="Larimer J."/>
            <person name="McCowan C."/>
            <person name="Murphy C."/>
            <person name="Pearson M."/>
            <person name="Poon T.W."/>
            <person name="Priest M."/>
            <person name="Roberts A."/>
            <person name="Saif S."/>
            <person name="Shea T."/>
            <person name="Sisk P."/>
            <person name="Sykes S."/>
            <person name="Wortman J."/>
            <person name="Nusbaum C."/>
            <person name="Birren B."/>
        </authorList>
    </citation>
    <scope>NUCLEOTIDE SEQUENCE [LARGE SCALE GENOMIC DNA]</scope>
    <source>
        <strain evidence="1 2">P10297</strain>
    </source>
</reference>